<name>A0A2T3GCG1_9BIFI</name>
<evidence type="ECO:0000313" key="14">
    <source>
        <dbReference type="Proteomes" id="UP000240228"/>
    </source>
</evidence>
<dbReference type="InterPro" id="IPR006483">
    <property type="entry name" value="CRISPR-assoc_Cas3_HD"/>
</dbReference>
<dbReference type="InterPro" id="IPR014001">
    <property type="entry name" value="Helicase_ATP-bd"/>
</dbReference>
<dbReference type="GO" id="GO:0005524">
    <property type="term" value="F:ATP binding"/>
    <property type="evidence" value="ECO:0007669"/>
    <property type="project" value="UniProtKB-KW"/>
</dbReference>
<feature type="domain" description="HD Cas3-type" evidence="12">
    <location>
        <begin position="1"/>
        <end position="212"/>
    </location>
</feature>
<evidence type="ECO:0000259" key="11">
    <source>
        <dbReference type="PROSITE" id="PS51194"/>
    </source>
</evidence>
<dbReference type="SUPFAM" id="SSF52540">
    <property type="entry name" value="P-loop containing nucleoside triphosphate hydrolases"/>
    <property type="match status" value="1"/>
</dbReference>
<dbReference type="EMBL" id="NWTX01000002">
    <property type="protein sequence ID" value="PST47175.1"/>
    <property type="molecule type" value="Genomic_DNA"/>
</dbReference>
<evidence type="ECO:0000259" key="10">
    <source>
        <dbReference type="PROSITE" id="PS51192"/>
    </source>
</evidence>
<dbReference type="GO" id="GO:0051607">
    <property type="term" value="P:defense response to virus"/>
    <property type="evidence" value="ECO:0007669"/>
    <property type="project" value="UniProtKB-KW"/>
</dbReference>
<sequence>MADSLAVAGRIWDHWIPEGTKDIIRHDCGGEGLARKAYAFLAGIHDIGKATPIFQSKPIRFDPNADPADNTLAWLPERVGLPVRTDFRGHNDPTHPVAGQVILERHLMERYGWRRKTARSYASVVGGHHGTPPPGSTGLKDVREGQPQRLGWDSAPGGRHDLGWTAVQEELIGYVTDRAGLTERDMEQLGRRELGPQAESVMTGLVIMADWIASNSDDDLFPLTPLQGALAADAPLEDANGNDVRTWTGLESRGESAWRHLGLCSPWHVEPNDLHALTDRSALDVWFSSRFRLPEGAEPRPVQREASMLAATTERPGIMVIEAPMGEGKTEAALAAAELLAQRTGRGGVCIALPTMATTDAMFGRVHAWLDALPQPEGDVEKTIWLAHGKAQLNEEFRGIIASSRRAVSSVDVDESVRSMSEARHSVDRVPAESVVSDWMWGRKKGVLSNFLICTVDQVLMGALQMKHVVLRQLALANKVVVIDECHAYDAYMREYLKRVLEWLGGFGVPVVLLSATLPESQRRSMVDAYIRGRAVADTPTIEPDGVPSPRSGAMPAFMRRRREPARSDTHGSGDANGGERREDVSDAYPLITYSSGCDTVTREVDPSGRSLDVSCRLIGDDDDSLTALLDGLLVDGGCVGVICSTVDRAQHAAALLSGRYGSDVVRLTHSRFVDLDRMDNERELRELLGPRSTIYNGKRPHRMIVVGTQVLEQSLDVDFDVLIIDVAPVDLVMQRMGRLHRHRRGDGERDRPEGLRRAICYVRGVGSWADGGTPRFVDGVRSVYDEASLMETLAVLELEDAEAACDLHLPSDIARTVRTAYGDDVSDLIPQAWRERYDTAESKRAENRGKQLHKARTYLLRSLKSMTDDGDTLTGWFDRRQIDDADDKGQRAVRDTQETVEVMLLREDDGGIVRLLPWVGSARHGIEPGATVPTHETPDDRLAMLMSQCSVRLPANMNHSGGVDALIAALEGGCDRETEMWQDSPWLAGRLAVLLHDGGESFSAEVNGFDVRYSREKGLAVERIGKDAA</sequence>
<dbReference type="InterPro" id="IPR054712">
    <property type="entry name" value="Cas3-like_dom"/>
</dbReference>
<dbReference type="GO" id="GO:0004519">
    <property type="term" value="F:endonuclease activity"/>
    <property type="evidence" value="ECO:0007669"/>
    <property type="project" value="UniProtKB-KW"/>
</dbReference>
<feature type="compositionally biased region" description="Basic and acidic residues" evidence="9">
    <location>
        <begin position="565"/>
        <end position="582"/>
    </location>
</feature>
<evidence type="ECO:0000256" key="6">
    <source>
        <dbReference type="ARBA" id="ARBA00022806"/>
    </source>
</evidence>
<keyword evidence="6" id="KW-0347">Helicase</keyword>
<dbReference type="GO" id="GO:0046872">
    <property type="term" value="F:metal ion binding"/>
    <property type="evidence" value="ECO:0007669"/>
    <property type="project" value="UniProtKB-KW"/>
</dbReference>
<evidence type="ECO:0000259" key="12">
    <source>
        <dbReference type="PROSITE" id="PS51643"/>
    </source>
</evidence>
<keyword evidence="7" id="KW-0067">ATP-binding</keyword>
<evidence type="ECO:0000256" key="1">
    <source>
        <dbReference type="ARBA" id="ARBA00006847"/>
    </source>
</evidence>
<dbReference type="PROSITE" id="PS51192">
    <property type="entry name" value="HELICASE_ATP_BIND_1"/>
    <property type="match status" value="1"/>
</dbReference>
<dbReference type="GO" id="GO:0004386">
    <property type="term" value="F:helicase activity"/>
    <property type="evidence" value="ECO:0007669"/>
    <property type="project" value="UniProtKB-KW"/>
</dbReference>
<reference evidence="14" key="1">
    <citation type="submission" date="2017-09" db="EMBL/GenBank/DDBJ databases">
        <authorList>
            <person name="Sela D.A."/>
            <person name="Albert K."/>
        </authorList>
    </citation>
    <scope>NUCLEOTIDE SEQUENCE [LARGE SCALE GENOMIC DNA]</scope>
    <source>
        <strain evidence="14">UMA51805</strain>
    </source>
</reference>
<keyword evidence="3" id="KW-0479">Metal-binding</keyword>
<evidence type="ECO:0000256" key="4">
    <source>
        <dbReference type="ARBA" id="ARBA00022741"/>
    </source>
</evidence>
<organism evidence="13 14">
    <name type="scientific">Bifidobacterium callitrichos</name>
    <dbReference type="NCBI Taxonomy" id="762209"/>
    <lineage>
        <taxon>Bacteria</taxon>
        <taxon>Bacillati</taxon>
        <taxon>Actinomycetota</taxon>
        <taxon>Actinomycetes</taxon>
        <taxon>Bifidobacteriales</taxon>
        <taxon>Bifidobacteriaceae</taxon>
        <taxon>Bifidobacterium</taxon>
    </lineage>
</organism>
<keyword evidence="14" id="KW-1185">Reference proteome</keyword>
<dbReference type="CDD" id="cd09641">
    <property type="entry name" value="Cas3''_I"/>
    <property type="match status" value="1"/>
</dbReference>
<keyword evidence="4" id="KW-0547">Nucleotide-binding</keyword>
<feature type="domain" description="Helicase ATP-binding" evidence="10">
    <location>
        <begin position="310"/>
        <end position="536"/>
    </location>
</feature>
<keyword evidence="5" id="KW-0378">Hydrolase</keyword>
<evidence type="ECO:0000256" key="2">
    <source>
        <dbReference type="ARBA" id="ARBA00009046"/>
    </source>
</evidence>
<evidence type="ECO:0000313" key="13">
    <source>
        <dbReference type="EMBL" id="PST47175.1"/>
    </source>
</evidence>
<dbReference type="NCBIfam" id="TIGR01596">
    <property type="entry name" value="cas3_HD"/>
    <property type="match status" value="1"/>
</dbReference>
<evidence type="ECO:0000256" key="3">
    <source>
        <dbReference type="ARBA" id="ARBA00022723"/>
    </source>
</evidence>
<comment type="caution">
    <text evidence="13">The sequence shown here is derived from an EMBL/GenBank/DDBJ whole genome shotgun (WGS) entry which is preliminary data.</text>
</comment>
<dbReference type="Pfam" id="PF18019">
    <property type="entry name" value="Cas3_HD"/>
    <property type="match status" value="1"/>
</dbReference>
<dbReference type="InterPro" id="IPR001650">
    <property type="entry name" value="Helicase_C-like"/>
</dbReference>
<dbReference type="CDD" id="cd17930">
    <property type="entry name" value="DEXHc_cas3"/>
    <property type="match status" value="1"/>
</dbReference>
<gene>
    <name evidence="13" type="ORF">CPA40_02355</name>
</gene>
<evidence type="ECO:0000256" key="9">
    <source>
        <dbReference type="SAM" id="MobiDB-lite"/>
    </source>
</evidence>
<dbReference type="PROSITE" id="PS51643">
    <property type="entry name" value="HD_CAS3"/>
    <property type="match status" value="1"/>
</dbReference>
<feature type="domain" description="Helicase C-terminal" evidence="11">
    <location>
        <begin position="625"/>
        <end position="802"/>
    </location>
</feature>
<evidence type="ECO:0000256" key="5">
    <source>
        <dbReference type="ARBA" id="ARBA00022801"/>
    </source>
</evidence>
<dbReference type="AlphaFoldDB" id="A0A2T3GCG1"/>
<dbReference type="SMART" id="SM00487">
    <property type="entry name" value="DEXDc"/>
    <property type="match status" value="1"/>
</dbReference>
<protein>
    <submittedName>
        <fullName evidence="13">CRISPR-associated endonuclease Cas3</fullName>
    </submittedName>
</protein>
<dbReference type="Pfam" id="PF22590">
    <property type="entry name" value="Cas3-like_C_2"/>
    <property type="match status" value="1"/>
</dbReference>
<keyword evidence="8" id="KW-0051">Antiviral defense</keyword>
<comment type="similarity">
    <text evidence="1">In the N-terminal section; belongs to the CRISPR-associated nuclease Cas3-HD family.</text>
</comment>
<dbReference type="GO" id="GO:0016787">
    <property type="term" value="F:hydrolase activity"/>
    <property type="evidence" value="ECO:0007669"/>
    <property type="project" value="UniProtKB-KW"/>
</dbReference>
<reference evidence="13 14" key="2">
    <citation type="submission" date="2018-03" db="EMBL/GenBank/DDBJ databases">
        <title>The comparative genomics of Bifidobacterium callitrichos reflects dietary carbohydrate utilization within the common marmoset gut.</title>
        <authorList>
            <person name="Rani A."/>
        </authorList>
    </citation>
    <scope>NUCLEOTIDE SEQUENCE [LARGE SCALE GENOMIC DNA]</scope>
    <source>
        <strain evidence="13 14">UMA51805</strain>
    </source>
</reference>
<accession>A0A2T3GCG1</accession>
<proteinExistence type="inferred from homology"/>
<dbReference type="InterPro" id="IPR027417">
    <property type="entry name" value="P-loop_NTPase"/>
</dbReference>
<dbReference type="Gene3D" id="3.40.50.300">
    <property type="entry name" value="P-loop containing nucleotide triphosphate hydrolases"/>
    <property type="match status" value="2"/>
</dbReference>
<keyword evidence="13" id="KW-0540">Nuclease</keyword>
<dbReference type="Pfam" id="PF18395">
    <property type="entry name" value="Cas3_C"/>
    <property type="match status" value="1"/>
</dbReference>
<feature type="region of interest" description="Disordered" evidence="9">
    <location>
        <begin position="561"/>
        <end position="582"/>
    </location>
</feature>
<evidence type="ECO:0000256" key="7">
    <source>
        <dbReference type="ARBA" id="ARBA00022840"/>
    </source>
</evidence>
<evidence type="ECO:0000256" key="8">
    <source>
        <dbReference type="ARBA" id="ARBA00023118"/>
    </source>
</evidence>
<dbReference type="Gene3D" id="1.10.3210.30">
    <property type="match status" value="1"/>
</dbReference>
<dbReference type="Proteomes" id="UP000240228">
    <property type="component" value="Unassembled WGS sequence"/>
</dbReference>
<comment type="similarity">
    <text evidence="2">In the central section; belongs to the CRISPR-associated helicase Cas3 family.</text>
</comment>
<dbReference type="PROSITE" id="PS51194">
    <property type="entry name" value="HELICASE_CTER"/>
    <property type="match status" value="1"/>
</dbReference>
<keyword evidence="13" id="KW-0255">Endonuclease</keyword>
<dbReference type="InterPro" id="IPR041372">
    <property type="entry name" value="Cas3_C"/>
</dbReference>
<dbReference type="InterPro" id="IPR038257">
    <property type="entry name" value="CRISPR-assoc_Cas3_HD_sf"/>
</dbReference>